<evidence type="ECO:0000313" key="2">
    <source>
        <dbReference type="Proteomes" id="UP000663421"/>
    </source>
</evidence>
<organism evidence="1 2">
    <name type="scientific">Streptomyces malaysiensis</name>
    <dbReference type="NCBI Taxonomy" id="92644"/>
    <lineage>
        <taxon>Bacteria</taxon>
        <taxon>Bacillati</taxon>
        <taxon>Actinomycetota</taxon>
        <taxon>Actinomycetes</taxon>
        <taxon>Kitasatosporales</taxon>
        <taxon>Streptomycetaceae</taxon>
        <taxon>Streptomyces</taxon>
        <taxon>Streptomyces violaceusniger group</taxon>
    </lineage>
</organism>
<dbReference type="SUPFAM" id="SSF53795">
    <property type="entry name" value="PEP carboxykinase-like"/>
    <property type="match status" value="1"/>
</dbReference>
<sequence>MSSEGKIIARCTGTAVRAVEVEVPADVWPVVEEYLSGFVAIGPARPGDKCWRVVLAVQADGTHEATAAHYGDYDDTLVWREIDGAQRVVRLTASATSAYAPVHVVRIVRTLLRLDAAEHDPSASFLHAGMVAWQGLGIALVGNKRSGKTSTVIAATAAGAHFVSNDDLSLHEASDGPTGVGWPRSVSIRLDTLEPLGLSLPTRTAHPANTHRDEAQLLMPHEIGAMFNGRLLRKAPLQAVVFPSFGADDTATLRRLAPGEAAERLLANLLTPPVKDDELTSWFKLPTPEELSARVRQVAAGVPAFELRQSLTHLACRPELARVLDQAVAVR</sequence>
<name>A0ABX6WE67_STRMQ</name>
<dbReference type="Proteomes" id="UP000663421">
    <property type="component" value="Chromosome"/>
</dbReference>
<gene>
    <name evidence="1" type="ORF">I1A49_36980</name>
</gene>
<accession>A0ABX6WE67</accession>
<proteinExistence type="predicted"/>
<reference evidence="1 2" key="1">
    <citation type="submission" date="2020-11" db="EMBL/GenBank/DDBJ databases">
        <title>Complete genome sequence unveiled secondary metabolic potentials in Streptomyces solisilvae HNM0141.</title>
        <authorList>
            <person name="Huang X."/>
        </authorList>
    </citation>
    <scope>NUCLEOTIDE SEQUENCE [LARGE SCALE GENOMIC DNA]</scope>
    <source>
        <strain evidence="1 2">HNM0141</strain>
    </source>
</reference>
<dbReference type="Gene3D" id="3.40.50.300">
    <property type="entry name" value="P-loop containing nucleotide triphosphate hydrolases"/>
    <property type="match status" value="1"/>
</dbReference>
<evidence type="ECO:0000313" key="1">
    <source>
        <dbReference type="EMBL" id="QPI59744.1"/>
    </source>
</evidence>
<dbReference type="InterPro" id="IPR027417">
    <property type="entry name" value="P-loop_NTPase"/>
</dbReference>
<evidence type="ECO:0008006" key="3">
    <source>
        <dbReference type="Google" id="ProtNLM"/>
    </source>
</evidence>
<protein>
    <recommendedName>
        <fullName evidence="3">Serine kinase</fullName>
    </recommendedName>
</protein>
<dbReference type="EMBL" id="CP065050">
    <property type="protein sequence ID" value="QPI59744.1"/>
    <property type="molecule type" value="Genomic_DNA"/>
</dbReference>
<keyword evidence="2" id="KW-1185">Reference proteome</keyword>